<dbReference type="EMBL" id="BNAB01000001">
    <property type="protein sequence ID" value="GHD98998.1"/>
    <property type="molecule type" value="Genomic_DNA"/>
</dbReference>
<proteinExistence type="predicted"/>
<evidence type="ECO:0000313" key="1">
    <source>
        <dbReference type="EMBL" id="GHD98998.1"/>
    </source>
</evidence>
<protein>
    <recommendedName>
        <fullName evidence="5">Ferredoxin</fullName>
    </recommendedName>
</protein>
<dbReference type="RefSeq" id="WP_092163897.1">
    <property type="nucleotide sequence ID" value="NZ_BNAB01000001.1"/>
</dbReference>
<dbReference type="AlphaFoldDB" id="A0AAN4ZXV1"/>
<gene>
    <name evidence="1" type="ORF">GCM10008024_04760</name>
    <name evidence="2" type="ORF">SAMN05444006_10172</name>
</gene>
<evidence type="ECO:0008006" key="5">
    <source>
        <dbReference type="Google" id="ProtNLM"/>
    </source>
</evidence>
<keyword evidence="3" id="KW-1185">Reference proteome</keyword>
<dbReference type="Proteomes" id="UP000199541">
    <property type="component" value="Unassembled WGS sequence"/>
</dbReference>
<reference evidence="2 3" key="2">
    <citation type="submission" date="2016-10" db="EMBL/GenBank/DDBJ databases">
        <authorList>
            <person name="Varghese N."/>
            <person name="Submissions S."/>
        </authorList>
    </citation>
    <scope>NUCLEOTIDE SEQUENCE [LARGE SCALE GENOMIC DNA]</scope>
    <source>
        <strain evidence="2 3">DSM 24802</strain>
    </source>
</reference>
<evidence type="ECO:0000313" key="4">
    <source>
        <dbReference type="Proteomes" id="UP000634647"/>
    </source>
</evidence>
<accession>A0AAN4ZXV1</accession>
<reference evidence="1" key="3">
    <citation type="submission" date="2023-06" db="EMBL/GenBank/DDBJ databases">
        <authorList>
            <person name="Sun Q."/>
            <person name="Zhou Y."/>
        </authorList>
    </citation>
    <scope>NUCLEOTIDE SEQUENCE</scope>
    <source>
        <strain evidence="1">CGMCC 1.10859</strain>
    </source>
</reference>
<dbReference type="Proteomes" id="UP000634647">
    <property type="component" value="Unassembled WGS sequence"/>
</dbReference>
<evidence type="ECO:0000313" key="2">
    <source>
        <dbReference type="EMBL" id="SDW02107.1"/>
    </source>
</evidence>
<dbReference type="EMBL" id="FNOB01000001">
    <property type="protein sequence ID" value="SDW02107.1"/>
    <property type="molecule type" value="Genomic_DNA"/>
</dbReference>
<sequence>MSRLRAIADAAARDRLAVLGAFHPETGGTLVLLGPAEPGFWPHLTAQPEWRDGAPHPMDRWSARVIGALAADFGAEARFPFGGPPYHPFYTWALASGRAWASPVALLVHDSAGLMVSFRGALLVPERLDLPPVPTAAPCATCAARPCLGACPAGALGADGYDVAACHAFLDRPEGAVCRTGGCLVRRACPVSAIYGRLEAQSAYHMEQFHR</sequence>
<reference evidence="1" key="1">
    <citation type="journal article" date="2014" name="Int. J. Syst. Evol. Microbiol.">
        <title>Complete genome sequence of Corynebacterium casei LMG S-19264T (=DSM 44701T), isolated from a smear-ripened cheese.</title>
        <authorList>
            <consortium name="US DOE Joint Genome Institute (JGI-PGF)"/>
            <person name="Walter F."/>
            <person name="Albersmeier A."/>
            <person name="Kalinowski J."/>
            <person name="Ruckert C."/>
        </authorList>
    </citation>
    <scope>NUCLEOTIDE SEQUENCE</scope>
    <source>
        <strain evidence="1">CGMCC 1.10859</strain>
    </source>
</reference>
<comment type="caution">
    <text evidence="1">The sequence shown here is derived from an EMBL/GenBank/DDBJ whole genome shotgun (WGS) entry which is preliminary data.</text>
</comment>
<organism evidence="1 4">
    <name type="scientific">Allgaiera indica</name>
    <dbReference type="NCBI Taxonomy" id="765699"/>
    <lineage>
        <taxon>Bacteria</taxon>
        <taxon>Pseudomonadati</taxon>
        <taxon>Pseudomonadota</taxon>
        <taxon>Alphaproteobacteria</taxon>
        <taxon>Rhodobacterales</taxon>
        <taxon>Paracoccaceae</taxon>
        <taxon>Allgaiera</taxon>
    </lineage>
</organism>
<evidence type="ECO:0000313" key="3">
    <source>
        <dbReference type="Proteomes" id="UP000199541"/>
    </source>
</evidence>
<name>A0AAN4ZXV1_9RHOB</name>